<dbReference type="EMBL" id="BNJG01000001">
    <property type="protein sequence ID" value="GHO52080.1"/>
    <property type="molecule type" value="Genomic_DNA"/>
</dbReference>
<gene>
    <name evidence="2" type="ORF">KSB_05550</name>
</gene>
<comment type="caution">
    <text evidence="2">The sequence shown here is derived from an EMBL/GenBank/DDBJ whole genome shotgun (WGS) entry which is preliminary data.</text>
</comment>
<keyword evidence="3" id="KW-1185">Reference proteome</keyword>
<dbReference type="InterPro" id="IPR030395">
    <property type="entry name" value="GP_PDE_dom"/>
</dbReference>
<dbReference type="InterPro" id="IPR017946">
    <property type="entry name" value="PLC-like_Pdiesterase_TIM-brl"/>
</dbReference>
<protein>
    <submittedName>
        <fullName evidence="2">Glycerophosphodiester phosphodiesterase</fullName>
    </submittedName>
</protein>
<dbReference type="Pfam" id="PF03009">
    <property type="entry name" value="GDPD"/>
    <property type="match status" value="1"/>
</dbReference>
<dbReference type="PANTHER" id="PTHR46211">
    <property type="entry name" value="GLYCEROPHOSPHORYL DIESTER PHOSPHODIESTERASE"/>
    <property type="match status" value="1"/>
</dbReference>
<dbReference type="Gene3D" id="3.20.20.190">
    <property type="entry name" value="Phosphatidylinositol (PI) phosphodiesterase"/>
    <property type="match status" value="1"/>
</dbReference>
<reference evidence="2 3" key="1">
    <citation type="journal article" date="2021" name="Int. J. Syst. Evol. Microbiol.">
        <title>Reticulibacter mediterranei gen. nov., sp. nov., within the new family Reticulibacteraceae fam. nov., and Ktedonospora formicarum gen. nov., sp. nov., Ktedonobacter robiniae sp. nov., Dictyobacter formicarum sp. nov. and Dictyobacter arantiisoli sp. nov., belonging to the class Ktedonobacteria.</title>
        <authorList>
            <person name="Yabe S."/>
            <person name="Zheng Y."/>
            <person name="Wang C.M."/>
            <person name="Sakai Y."/>
            <person name="Abe K."/>
            <person name="Yokota A."/>
            <person name="Donadio S."/>
            <person name="Cavaletti L."/>
            <person name="Monciardini P."/>
        </authorList>
    </citation>
    <scope>NUCLEOTIDE SEQUENCE [LARGE SCALE GENOMIC DNA]</scope>
    <source>
        <strain evidence="2 3">SOSP1-30</strain>
    </source>
</reference>
<dbReference type="Proteomes" id="UP000654345">
    <property type="component" value="Unassembled WGS sequence"/>
</dbReference>
<dbReference type="CDD" id="cd08561">
    <property type="entry name" value="GDPD_cytoplasmic_ScUgpQ2_like"/>
    <property type="match status" value="1"/>
</dbReference>
<name>A0ABQ3UH90_9CHLR</name>
<accession>A0ABQ3UH90</accession>
<dbReference type="PROSITE" id="PS51704">
    <property type="entry name" value="GP_PDE"/>
    <property type="match status" value="1"/>
</dbReference>
<evidence type="ECO:0000313" key="3">
    <source>
        <dbReference type="Proteomes" id="UP000654345"/>
    </source>
</evidence>
<evidence type="ECO:0000313" key="2">
    <source>
        <dbReference type="EMBL" id="GHO52080.1"/>
    </source>
</evidence>
<feature type="domain" description="GP-PDE" evidence="1">
    <location>
        <begin position="40"/>
        <end position="297"/>
    </location>
</feature>
<dbReference type="PANTHER" id="PTHR46211:SF1">
    <property type="entry name" value="GLYCEROPHOSPHODIESTER PHOSPHODIESTERASE, CYTOPLASMIC"/>
    <property type="match status" value="1"/>
</dbReference>
<dbReference type="SUPFAM" id="SSF51695">
    <property type="entry name" value="PLC-like phosphodiesterases"/>
    <property type="match status" value="1"/>
</dbReference>
<sequence length="303" mass="34514">MDWWAQPAHRPTLFNQLTYAKEKIMGIQNMSNLFPELKKPYIFAHQGGELLAPTNTLAAFDVADAIGCVDFLDIDIHMTKDGHIVGIHDATVDRTTNGSGRVDAYTLAELQKLDAGYHFRDLEGRYNYRGQGVYIPALEEIFSRYAAKYYLHFEVKDTYPKGGPSQIEEKLWALIQKYGMERRVIVSSFKQEIVTRFQKLSGGQVATGAGQPEVASFVLAHKARLPWFYRRQSTLLAMPDAHSNVNLKDLALIRGAHRRGMDLYYWTIDDKPLMRQLIELGADGLFTNRPDLMLELLIEMGLR</sequence>
<organism evidence="2 3">
    <name type="scientific">Ktedonobacter robiniae</name>
    <dbReference type="NCBI Taxonomy" id="2778365"/>
    <lineage>
        <taxon>Bacteria</taxon>
        <taxon>Bacillati</taxon>
        <taxon>Chloroflexota</taxon>
        <taxon>Ktedonobacteria</taxon>
        <taxon>Ktedonobacterales</taxon>
        <taxon>Ktedonobacteraceae</taxon>
        <taxon>Ktedonobacter</taxon>
    </lineage>
</organism>
<proteinExistence type="predicted"/>
<evidence type="ECO:0000259" key="1">
    <source>
        <dbReference type="PROSITE" id="PS51704"/>
    </source>
</evidence>